<protein>
    <submittedName>
        <fullName evidence="1">Uncharacterized protein</fullName>
    </submittedName>
</protein>
<evidence type="ECO:0000313" key="1">
    <source>
        <dbReference type="EMBL" id="OAY33394.1"/>
    </source>
</evidence>
<gene>
    <name evidence="1" type="ORF">MANES_13G092200</name>
</gene>
<name>A0A2C9UQB6_MANES</name>
<proteinExistence type="predicted"/>
<dbReference type="AlphaFoldDB" id="A0A2C9UQB6"/>
<dbReference type="EMBL" id="CM004399">
    <property type="protein sequence ID" value="OAY33394.1"/>
    <property type="molecule type" value="Genomic_DNA"/>
</dbReference>
<organism evidence="1">
    <name type="scientific">Manihot esculenta</name>
    <name type="common">Cassava</name>
    <name type="synonym">Jatropha manihot</name>
    <dbReference type="NCBI Taxonomy" id="3983"/>
    <lineage>
        <taxon>Eukaryota</taxon>
        <taxon>Viridiplantae</taxon>
        <taxon>Streptophyta</taxon>
        <taxon>Embryophyta</taxon>
        <taxon>Tracheophyta</taxon>
        <taxon>Spermatophyta</taxon>
        <taxon>Magnoliopsida</taxon>
        <taxon>eudicotyledons</taxon>
        <taxon>Gunneridae</taxon>
        <taxon>Pentapetalae</taxon>
        <taxon>rosids</taxon>
        <taxon>fabids</taxon>
        <taxon>Malpighiales</taxon>
        <taxon>Euphorbiaceae</taxon>
        <taxon>Crotonoideae</taxon>
        <taxon>Manihoteae</taxon>
        <taxon>Manihot</taxon>
    </lineage>
</organism>
<accession>A0A2C9UQB6</accession>
<reference evidence="1" key="1">
    <citation type="submission" date="2016-02" db="EMBL/GenBank/DDBJ databases">
        <title>WGS assembly of Manihot esculenta.</title>
        <authorList>
            <person name="Bredeson J.V."/>
            <person name="Prochnik S.E."/>
            <person name="Lyons J.B."/>
            <person name="Schmutz J."/>
            <person name="Grimwood J."/>
            <person name="Vrebalov J."/>
            <person name="Bart R.S."/>
            <person name="Amuge T."/>
            <person name="Ferguson M.E."/>
            <person name="Green R."/>
            <person name="Putnam N."/>
            <person name="Stites J."/>
            <person name="Rounsley S."/>
            <person name="Rokhsar D.S."/>
        </authorList>
    </citation>
    <scope>NUCLEOTIDE SEQUENCE [LARGE SCALE GENOMIC DNA]</scope>
    <source>
        <tissue evidence="1">Leaf</tissue>
    </source>
</reference>
<sequence>MQRVWLRYARFHQVYKWNLTIHALQLYLPNRPH</sequence>